<name>Q1QM31_NITHX</name>
<dbReference type="KEGG" id="nha:Nham_1908"/>
<evidence type="ECO:0000313" key="1">
    <source>
        <dbReference type="EMBL" id="ABE62716.1"/>
    </source>
</evidence>
<accession>Q1QM31</accession>
<reference evidence="1 2" key="1">
    <citation type="submission" date="2006-03" db="EMBL/GenBank/DDBJ databases">
        <title>Complete sequence of chromosome of Nitrobacter hamburgensis X14.</title>
        <authorList>
            <consortium name="US DOE Joint Genome Institute"/>
            <person name="Copeland A."/>
            <person name="Lucas S."/>
            <person name="Lapidus A."/>
            <person name="Barry K."/>
            <person name="Detter J.C."/>
            <person name="Glavina del Rio T."/>
            <person name="Hammon N."/>
            <person name="Israni S."/>
            <person name="Dalin E."/>
            <person name="Tice H."/>
            <person name="Pitluck S."/>
            <person name="Chain P."/>
            <person name="Malfatti S."/>
            <person name="Shin M."/>
            <person name="Vergez L."/>
            <person name="Schmutz J."/>
            <person name="Larimer F."/>
            <person name="Land M."/>
            <person name="Hauser L."/>
            <person name="Kyrpides N."/>
            <person name="Ivanova N."/>
            <person name="Ward B."/>
            <person name="Arp D."/>
            <person name="Klotz M."/>
            <person name="Stein L."/>
            <person name="O'Mullan G."/>
            <person name="Starkenburg S."/>
            <person name="Sayavedra L."/>
            <person name="Poret-Peterson A.T."/>
            <person name="Gentry M.E."/>
            <person name="Bruce D."/>
            <person name="Richardson P."/>
        </authorList>
    </citation>
    <scope>NUCLEOTIDE SEQUENCE [LARGE SCALE GENOMIC DNA]</scope>
    <source>
        <strain evidence="2">DSM 10229 / NCIMB 13809 / X14</strain>
    </source>
</reference>
<dbReference type="HOGENOM" id="CLU_2465885_0_0_5"/>
<proteinExistence type="predicted"/>
<protein>
    <submittedName>
        <fullName evidence="1">Uncharacterized protein</fullName>
    </submittedName>
</protein>
<dbReference type="Proteomes" id="UP000001953">
    <property type="component" value="Chromosome"/>
</dbReference>
<keyword evidence="2" id="KW-1185">Reference proteome</keyword>
<sequence length="88" mass="10397">MKIWLYPAKIYHKILCSRPRRALCLSLQSPVLPSEGDFSMQRYVHEENILLYRKLLADTMDEQKRKIILKLLAEEEAKELPTPCPEKK</sequence>
<dbReference type="EMBL" id="CP000319">
    <property type="protein sequence ID" value="ABE62716.1"/>
    <property type="molecule type" value="Genomic_DNA"/>
</dbReference>
<gene>
    <name evidence="1" type="ordered locus">Nham_1908</name>
</gene>
<organism evidence="1 2">
    <name type="scientific">Nitrobacter hamburgensis (strain DSM 10229 / NCIMB 13809 / X14)</name>
    <dbReference type="NCBI Taxonomy" id="323097"/>
    <lineage>
        <taxon>Bacteria</taxon>
        <taxon>Pseudomonadati</taxon>
        <taxon>Pseudomonadota</taxon>
        <taxon>Alphaproteobacteria</taxon>
        <taxon>Hyphomicrobiales</taxon>
        <taxon>Nitrobacteraceae</taxon>
        <taxon>Nitrobacter</taxon>
    </lineage>
</organism>
<dbReference type="STRING" id="323097.Nham_1908"/>
<evidence type="ECO:0000313" key="2">
    <source>
        <dbReference type="Proteomes" id="UP000001953"/>
    </source>
</evidence>
<dbReference type="AlphaFoldDB" id="Q1QM31"/>